<evidence type="ECO:0000256" key="2">
    <source>
        <dbReference type="ARBA" id="ARBA00023125"/>
    </source>
</evidence>
<evidence type="ECO:0000256" key="1">
    <source>
        <dbReference type="ARBA" id="ARBA00023015"/>
    </source>
</evidence>
<dbReference type="KEGG" id="lxl:KDY119_03069"/>
<dbReference type="Gene3D" id="3.30.70.920">
    <property type="match status" value="1"/>
</dbReference>
<keyword evidence="3" id="KW-0804">Transcription</keyword>
<dbReference type="GO" id="GO:0043200">
    <property type="term" value="P:response to amino acid"/>
    <property type="evidence" value="ECO:0007669"/>
    <property type="project" value="TreeGrafter"/>
</dbReference>
<dbReference type="InterPro" id="IPR036388">
    <property type="entry name" value="WH-like_DNA-bd_sf"/>
</dbReference>
<evidence type="ECO:0000256" key="4">
    <source>
        <dbReference type="SAM" id="MobiDB-lite"/>
    </source>
</evidence>
<dbReference type="PANTHER" id="PTHR30154">
    <property type="entry name" value="LEUCINE-RESPONSIVE REGULATORY PROTEIN"/>
    <property type="match status" value="1"/>
</dbReference>
<dbReference type="PANTHER" id="PTHR30154:SF54">
    <property type="entry name" value="POSSIBLE TRANSCRIPTIONAL REGULATORY PROTEIN (PROBABLY LRP_ASNC-FAMILY)"/>
    <property type="match status" value="1"/>
</dbReference>
<dbReference type="InterPro" id="IPR036390">
    <property type="entry name" value="WH_DNA-bd_sf"/>
</dbReference>
<dbReference type="InterPro" id="IPR011008">
    <property type="entry name" value="Dimeric_a/b-barrel"/>
</dbReference>
<keyword evidence="1" id="KW-0805">Transcription regulation</keyword>
<feature type="region of interest" description="Disordered" evidence="4">
    <location>
        <begin position="1"/>
        <end position="20"/>
    </location>
</feature>
<sequence length="182" mass="19808">MPRRRAEAAQQRSGVRPTPGLDELDEQILWELARDADVTNAALAERVHVAPSTAHARVRALREAGVLGPSHADVDYRAVGLPLQAIISVRLRAQARTVIKTFAAKMVGHPNVLDVFFVGGQDDFLVRVVTTSPEQLRDFVAGPLSSDPVVASTHTQIVFDHLRGLDHWADADGFDELRGPLG</sequence>
<dbReference type="GO" id="GO:0005829">
    <property type="term" value="C:cytosol"/>
    <property type="evidence" value="ECO:0007669"/>
    <property type="project" value="TreeGrafter"/>
</dbReference>
<dbReference type="AlphaFoldDB" id="A0A5P9QDH8"/>
<keyword evidence="7" id="KW-1185">Reference proteome</keyword>
<dbReference type="CDD" id="cd00090">
    <property type="entry name" value="HTH_ARSR"/>
    <property type="match status" value="1"/>
</dbReference>
<dbReference type="SUPFAM" id="SSF46785">
    <property type="entry name" value="Winged helix' DNA-binding domain"/>
    <property type="match status" value="1"/>
</dbReference>
<dbReference type="InterPro" id="IPR011991">
    <property type="entry name" value="ArsR-like_HTH"/>
</dbReference>
<dbReference type="EMBL" id="CP045529">
    <property type="protein sequence ID" value="QFU99538.1"/>
    <property type="molecule type" value="Genomic_DNA"/>
</dbReference>
<feature type="domain" description="HTH asnC-type" evidence="5">
    <location>
        <begin position="21"/>
        <end position="82"/>
    </location>
</feature>
<dbReference type="InterPro" id="IPR019887">
    <property type="entry name" value="Tscrpt_reg_AsnC/Lrp_C"/>
</dbReference>
<accession>A0A5P9QDH8</accession>
<name>A0A5P9QDH8_9MICO</name>
<keyword evidence="2" id="KW-0238">DNA-binding</keyword>
<dbReference type="PROSITE" id="PS50956">
    <property type="entry name" value="HTH_ASNC_2"/>
    <property type="match status" value="1"/>
</dbReference>
<dbReference type="RefSeq" id="WP_051136291.1">
    <property type="nucleotide sequence ID" value="NZ_BAABIH010000024.1"/>
</dbReference>
<dbReference type="Proteomes" id="UP000326702">
    <property type="component" value="Chromosome"/>
</dbReference>
<dbReference type="Pfam" id="PF01037">
    <property type="entry name" value="AsnC_trans_reg"/>
    <property type="match status" value="1"/>
</dbReference>
<dbReference type="Pfam" id="PF13412">
    <property type="entry name" value="HTH_24"/>
    <property type="match status" value="1"/>
</dbReference>
<dbReference type="InterPro" id="IPR000485">
    <property type="entry name" value="AsnC-type_HTH_dom"/>
</dbReference>
<organism evidence="6 7">
    <name type="scientific">Luteimicrobium xylanilyticum</name>
    <dbReference type="NCBI Taxonomy" id="1133546"/>
    <lineage>
        <taxon>Bacteria</taxon>
        <taxon>Bacillati</taxon>
        <taxon>Actinomycetota</taxon>
        <taxon>Actinomycetes</taxon>
        <taxon>Micrococcales</taxon>
        <taxon>Luteimicrobium</taxon>
    </lineage>
</organism>
<gene>
    <name evidence="6" type="ORF">KDY119_03069</name>
</gene>
<dbReference type="SUPFAM" id="SSF54909">
    <property type="entry name" value="Dimeric alpha+beta barrel"/>
    <property type="match status" value="1"/>
</dbReference>
<dbReference type="OrthoDB" id="4411089at2"/>
<proteinExistence type="predicted"/>
<evidence type="ECO:0000259" key="5">
    <source>
        <dbReference type="PROSITE" id="PS50956"/>
    </source>
</evidence>
<dbReference type="InterPro" id="IPR019888">
    <property type="entry name" value="Tscrpt_reg_AsnC-like"/>
</dbReference>
<evidence type="ECO:0000256" key="3">
    <source>
        <dbReference type="ARBA" id="ARBA00023163"/>
    </source>
</evidence>
<evidence type="ECO:0000313" key="7">
    <source>
        <dbReference type="Proteomes" id="UP000326702"/>
    </source>
</evidence>
<dbReference type="SMART" id="SM00344">
    <property type="entry name" value="HTH_ASNC"/>
    <property type="match status" value="1"/>
</dbReference>
<protein>
    <submittedName>
        <fullName evidence="6">Regulatory protein AsnC</fullName>
    </submittedName>
</protein>
<reference evidence="6 7" key="1">
    <citation type="submission" date="2019-10" db="EMBL/GenBank/DDBJ databases">
        <title>Genome sequence of Luteimicrobium xylanilyticum HY-24.</title>
        <authorList>
            <person name="Kim D.Y."/>
            <person name="Park H.-Y."/>
        </authorList>
    </citation>
    <scope>NUCLEOTIDE SEQUENCE [LARGE SCALE GENOMIC DNA]</scope>
    <source>
        <strain evidence="6 7">HY-24</strain>
    </source>
</reference>
<dbReference type="Gene3D" id="1.10.10.10">
    <property type="entry name" value="Winged helix-like DNA-binding domain superfamily/Winged helix DNA-binding domain"/>
    <property type="match status" value="1"/>
</dbReference>
<dbReference type="GO" id="GO:0043565">
    <property type="term" value="F:sequence-specific DNA binding"/>
    <property type="evidence" value="ECO:0007669"/>
    <property type="project" value="InterPro"/>
</dbReference>
<evidence type="ECO:0000313" key="6">
    <source>
        <dbReference type="EMBL" id="QFU99538.1"/>
    </source>
</evidence>
<dbReference type="PRINTS" id="PR00033">
    <property type="entry name" value="HTHASNC"/>
</dbReference>